<evidence type="ECO:0000313" key="2">
    <source>
        <dbReference type="Proteomes" id="UP000297149"/>
    </source>
</evidence>
<accession>A0A4P7W395</accession>
<name>A0A4P7W395_9BACT</name>
<evidence type="ECO:0000313" key="1">
    <source>
        <dbReference type="EMBL" id="QCD42367.1"/>
    </source>
</evidence>
<reference evidence="2" key="1">
    <citation type="submission" date="2019-02" db="EMBL/GenBank/DDBJ databases">
        <title>Isolation and identification of novel species under the genus Muribaculum.</title>
        <authorList>
            <person name="Miyake S."/>
            <person name="Ding Y."/>
            <person name="Low A."/>
            <person name="Soh M."/>
            <person name="Seedorf H."/>
        </authorList>
    </citation>
    <scope>NUCLEOTIDE SEQUENCE [LARGE SCALE GENOMIC DNA]</scope>
    <source>
        <strain evidence="2">H5</strain>
    </source>
</reference>
<sequence length="320" mass="36336">MKRAVQIIVFLCVISVVNAYGNTDRWLSMEANTVDTESNKWYFTSISQSESSPFYRLYGDSLIAEIWDNVRQWYAIRGDSNLYLGEESRFHKAFSKNLLPTSAFGNIWLAGEELSVEKGHYYHTLELGQEGSYKCSLPVRGVMILEDNCIIPAVAITETREFKSHIGRDSLSAESSVSKDITRTRWFVEGDILPVAMQTTKKESIRGKEISSKTYTYLLDHTELPINEETVRGIQIQQALDNADITYENNVIRINGFFPSDTRLKLYISNFQGSLFHLEPIEVMAEGKNTEIRLPSLSSGQYIVTISADTPTDRKIIVNI</sequence>
<dbReference type="RefSeq" id="WP_136415475.1">
    <property type="nucleotide sequence ID" value="NZ_CAXHQF010000077.1"/>
</dbReference>
<protein>
    <submittedName>
        <fullName evidence="1">Uncharacterized protein</fullName>
    </submittedName>
</protein>
<gene>
    <name evidence="1" type="ORF">E7747_08760</name>
</gene>
<keyword evidence="2" id="KW-1185">Reference proteome</keyword>
<dbReference type="EMBL" id="CP039396">
    <property type="protein sequence ID" value="QCD42367.1"/>
    <property type="molecule type" value="Genomic_DNA"/>
</dbReference>
<dbReference type="Proteomes" id="UP000297149">
    <property type="component" value="Chromosome"/>
</dbReference>
<dbReference type="AlphaFoldDB" id="A0A4P7W395"/>
<organism evidence="1 2">
    <name type="scientific">Duncaniella dubosii</name>
    <dbReference type="NCBI Taxonomy" id="2518971"/>
    <lineage>
        <taxon>Bacteria</taxon>
        <taxon>Pseudomonadati</taxon>
        <taxon>Bacteroidota</taxon>
        <taxon>Bacteroidia</taxon>
        <taxon>Bacteroidales</taxon>
        <taxon>Muribaculaceae</taxon>
        <taxon>Duncaniella</taxon>
    </lineage>
</organism>
<dbReference type="KEGG" id="ddb:E7747_08760"/>
<proteinExistence type="predicted"/>